<evidence type="ECO:0000313" key="10">
    <source>
        <dbReference type="Proteomes" id="UP000027920"/>
    </source>
</evidence>
<dbReference type="InterPro" id="IPR051615">
    <property type="entry name" value="Transcr_Regulatory_Elem"/>
</dbReference>
<dbReference type="STRING" id="1182545.A0A072PAG9"/>
<keyword evidence="4" id="KW-0238">DNA-binding</keyword>
<feature type="compositionally biased region" description="Basic and acidic residues" evidence="7">
    <location>
        <begin position="31"/>
        <end position="40"/>
    </location>
</feature>
<dbReference type="GeneID" id="25281846"/>
<dbReference type="SMART" id="SM00906">
    <property type="entry name" value="Fungal_trans"/>
    <property type="match status" value="1"/>
</dbReference>
<dbReference type="OrthoDB" id="2154091at2759"/>
<gene>
    <name evidence="9" type="ORF">A1O9_06932</name>
</gene>
<dbReference type="Proteomes" id="UP000027920">
    <property type="component" value="Unassembled WGS sequence"/>
</dbReference>
<dbReference type="GO" id="GO:0003677">
    <property type="term" value="F:DNA binding"/>
    <property type="evidence" value="ECO:0007669"/>
    <property type="project" value="UniProtKB-KW"/>
</dbReference>
<dbReference type="AlphaFoldDB" id="A0A072PAG9"/>
<dbReference type="PANTHER" id="PTHR31313:SF81">
    <property type="entry name" value="TY1 ENHANCER ACTIVATOR"/>
    <property type="match status" value="1"/>
</dbReference>
<evidence type="ECO:0000256" key="7">
    <source>
        <dbReference type="SAM" id="MobiDB-lite"/>
    </source>
</evidence>
<keyword evidence="1" id="KW-0479">Metal-binding</keyword>
<feature type="region of interest" description="Disordered" evidence="7">
    <location>
        <begin position="567"/>
        <end position="606"/>
    </location>
</feature>
<reference evidence="9 10" key="1">
    <citation type="submission" date="2013-03" db="EMBL/GenBank/DDBJ databases">
        <title>The Genome Sequence of Exophiala aquamarina CBS 119918.</title>
        <authorList>
            <consortium name="The Broad Institute Genomics Platform"/>
            <person name="Cuomo C."/>
            <person name="de Hoog S."/>
            <person name="Gorbushina A."/>
            <person name="Walker B."/>
            <person name="Young S.K."/>
            <person name="Zeng Q."/>
            <person name="Gargeya S."/>
            <person name="Fitzgerald M."/>
            <person name="Haas B."/>
            <person name="Abouelleil A."/>
            <person name="Allen A.W."/>
            <person name="Alvarado L."/>
            <person name="Arachchi H.M."/>
            <person name="Berlin A.M."/>
            <person name="Chapman S.B."/>
            <person name="Gainer-Dewar J."/>
            <person name="Goldberg J."/>
            <person name="Griggs A."/>
            <person name="Gujja S."/>
            <person name="Hansen M."/>
            <person name="Howarth C."/>
            <person name="Imamovic A."/>
            <person name="Ireland A."/>
            <person name="Larimer J."/>
            <person name="McCowan C."/>
            <person name="Murphy C."/>
            <person name="Pearson M."/>
            <person name="Poon T.W."/>
            <person name="Priest M."/>
            <person name="Roberts A."/>
            <person name="Saif S."/>
            <person name="Shea T."/>
            <person name="Sisk P."/>
            <person name="Sykes S."/>
            <person name="Wortman J."/>
            <person name="Nusbaum C."/>
            <person name="Birren B."/>
        </authorList>
    </citation>
    <scope>NUCLEOTIDE SEQUENCE [LARGE SCALE GENOMIC DNA]</scope>
    <source>
        <strain evidence="9 10">CBS 119918</strain>
    </source>
</reference>
<feature type="region of interest" description="Disordered" evidence="7">
    <location>
        <begin position="749"/>
        <end position="792"/>
    </location>
</feature>
<dbReference type="HOGENOM" id="CLU_004291_4_0_1"/>
<feature type="compositionally biased region" description="Polar residues" evidence="7">
    <location>
        <begin position="758"/>
        <end position="774"/>
    </location>
</feature>
<evidence type="ECO:0000256" key="1">
    <source>
        <dbReference type="ARBA" id="ARBA00022723"/>
    </source>
</evidence>
<evidence type="ECO:0000256" key="6">
    <source>
        <dbReference type="ARBA" id="ARBA00023242"/>
    </source>
</evidence>
<keyword evidence="10" id="KW-1185">Reference proteome</keyword>
<keyword evidence="3" id="KW-0805">Transcription regulation</keyword>
<evidence type="ECO:0000259" key="8">
    <source>
        <dbReference type="SMART" id="SM00906"/>
    </source>
</evidence>
<dbReference type="InterPro" id="IPR007219">
    <property type="entry name" value="XnlR_reg_dom"/>
</dbReference>
<dbReference type="PANTHER" id="PTHR31313">
    <property type="entry name" value="TY1 ENHANCER ACTIVATOR"/>
    <property type="match status" value="1"/>
</dbReference>
<evidence type="ECO:0000256" key="4">
    <source>
        <dbReference type="ARBA" id="ARBA00023125"/>
    </source>
</evidence>
<organism evidence="9 10">
    <name type="scientific">Exophiala aquamarina CBS 119918</name>
    <dbReference type="NCBI Taxonomy" id="1182545"/>
    <lineage>
        <taxon>Eukaryota</taxon>
        <taxon>Fungi</taxon>
        <taxon>Dikarya</taxon>
        <taxon>Ascomycota</taxon>
        <taxon>Pezizomycotina</taxon>
        <taxon>Eurotiomycetes</taxon>
        <taxon>Chaetothyriomycetidae</taxon>
        <taxon>Chaetothyriales</taxon>
        <taxon>Herpotrichiellaceae</taxon>
        <taxon>Exophiala</taxon>
    </lineage>
</organism>
<feature type="compositionally biased region" description="Polar residues" evidence="7">
    <location>
        <begin position="92"/>
        <end position="106"/>
    </location>
</feature>
<evidence type="ECO:0000313" key="9">
    <source>
        <dbReference type="EMBL" id="KEF56742.1"/>
    </source>
</evidence>
<dbReference type="Pfam" id="PF04082">
    <property type="entry name" value="Fungal_trans"/>
    <property type="match status" value="1"/>
</dbReference>
<proteinExistence type="predicted"/>
<comment type="caution">
    <text evidence="9">The sequence shown here is derived from an EMBL/GenBank/DDBJ whole genome shotgun (WGS) entry which is preliminary data.</text>
</comment>
<dbReference type="GO" id="GO:0006351">
    <property type="term" value="P:DNA-templated transcription"/>
    <property type="evidence" value="ECO:0007669"/>
    <property type="project" value="InterPro"/>
</dbReference>
<evidence type="ECO:0000256" key="2">
    <source>
        <dbReference type="ARBA" id="ARBA00022833"/>
    </source>
</evidence>
<dbReference type="EMBL" id="AMGV01000005">
    <property type="protein sequence ID" value="KEF56742.1"/>
    <property type="molecule type" value="Genomic_DNA"/>
</dbReference>
<protein>
    <recommendedName>
        <fullName evidence="8">Xylanolytic transcriptional activator regulatory domain-containing protein</fullName>
    </recommendedName>
</protein>
<name>A0A072PAG9_9EURO</name>
<feature type="region of interest" description="Disordered" evidence="7">
    <location>
        <begin position="17"/>
        <end position="51"/>
    </location>
</feature>
<feature type="compositionally biased region" description="Basic and acidic residues" evidence="7">
    <location>
        <begin position="64"/>
        <end position="82"/>
    </location>
</feature>
<feature type="domain" description="Xylanolytic transcriptional activator regulatory" evidence="8">
    <location>
        <begin position="286"/>
        <end position="359"/>
    </location>
</feature>
<dbReference type="RefSeq" id="XP_013259332.1">
    <property type="nucleotide sequence ID" value="XM_013403878.1"/>
</dbReference>
<dbReference type="VEuPathDB" id="FungiDB:A1O9_06932"/>
<keyword evidence="6" id="KW-0539">Nucleus</keyword>
<dbReference type="GO" id="GO:0008270">
    <property type="term" value="F:zinc ion binding"/>
    <property type="evidence" value="ECO:0007669"/>
    <property type="project" value="InterPro"/>
</dbReference>
<evidence type="ECO:0000256" key="5">
    <source>
        <dbReference type="ARBA" id="ARBA00023163"/>
    </source>
</evidence>
<keyword evidence="5" id="KW-0804">Transcription</keyword>
<accession>A0A072PAG9</accession>
<sequence>MESLSERMRKLEDFLLKQGLQLPGESNDEQDAARPEECIRPRNGSTISAPLENDMIEVLNPAKEKPQAHDIHDRPDRPDKGLVDTATGLKPPSTQSVFSGASPQSTTSSQSILNNILSTHGHWSYDENSGRLRYFGPTTNFHIYSGAKHVPYILDSRGQERHGLSILEDISPATKEYLMDLYWTYYNSVLFVVHSEAFLADQREGRHVHYSALLHICILAMGIRFADSTRPDINGLLLGVGRESRLQLEAKRLLEYELQIPGGLPSVQALLILGDLECAVGRDNTGWMYVGFACRLAIDLGLNLDCTKIDLPELTIKVRYMVLWACIIYDRYWALFLGRPTMLKASDIVLDQLSKSLDVLSKELDTLEGKIYCSLLELMTLAGKISEIQEVGANRLDLKAYLSMAALDRELNQWYSHLPQHLRWKTHNISTAPASFFLLHAGTNTLSGTSIDDYSSYPEANQLPLLSRKVCLTNAIRVAKIFKYHHARFQGSQMFITGLDHAGTAATALIAGIANITDPRERAIPLRHLKWMADAMRGMSSAYRAAERMTSVLDSIFEDPDWSQAPAVRESDLGSTPRAHAKAQSSASTTLKDPMKRPWSSAQNDIDIGMGTKSSEMDGLNNYSFEEHNNHPSKYLRSASGAPATGFGLDAILASGDNSSQCVFNKWFNDNDEFGVLDPLFLQPEFDSMEDFNIVPPGLTGIDSLDHFSPQPGPIASNNMNNTVAKVHMAPPPSHDRDSIATSPRYVADGEITGGWPGQTSSGVFSSFEGQQPRSRYKPPAPEGWNFSNKFP</sequence>
<evidence type="ECO:0000256" key="3">
    <source>
        <dbReference type="ARBA" id="ARBA00023015"/>
    </source>
</evidence>
<feature type="region of interest" description="Disordered" evidence="7">
    <location>
        <begin position="64"/>
        <end position="106"/>
    </location>
</feature>
<dbReference type="CDD" id="cd12148">
    <property type="entry name" value="fungal_TF_MHR"/>
    <property type="match status" value="1"/>
</dbReference>
<keyword evidence="2" id="KW-0862">Zinc</keyword>